<feature type="domain" description="DAGKc" evidence="2">
    <location>
        <begin position="10"/>
        <end position="147"/>
    </location>
</feature>
<comment type="caution">
    <text evidence="3">The sequence shown here is derived from an EMBL/GenBank/DDBJ whole genome shotgun (WGS) entry which is preliminary data.</text>
</comment>
<sequence length="363" mass="38991">MTPSEHTLPPQPRGPIHLVVPRRPGADLDLLRAKLEGVPALQAHDVVWHVPDRRADIVQLAEQAAQAAQDDGGLVVAAGGDGTINAVASAALRAGVPLGVVPMGTFNYFSREHGLALDPETAVQDLLQALHAGDLRPVQVGFVNRRMFVVNASVGLYPKMLADREMASRRFGRKRWVAIAAAVWSLFRPASGRRWRVVMKTHQGAEAHQEEHLVTTLFVGNNPLQLDRMGLPQAQKVADGGHLAVVMLKPQGRWAIARTVWNAATGQLDKDNAVVSMACAELTVAPASWRPPQVKVAFDGEREWMAPPLHFRISARPLWLVAPSPLVRDGAAQTPPPEEIAFAASATDTPAPGTTPAPGLLPA</sequence>
<feature type="compositionally biased region" description="Pro residues" evidence="1">
    <location>
        <begin position="353"/>
        <end position="363"/>
    </location>
</feature>
<organism evidence="3 4">
    <name type="scientific">Acidovorax delafieldii</name>
    <name type="common">Pseudomonas delafieldii</name>
    <dbReference type="NCBI Taxonomy" id="47920"/>
    <lineage>
        <taxon>Bacteria</taxon>
        <taxon>Pseudomonadati</taxon>
        <taxon>Pseudomonadota</taxon>
        <taxon>Betaproteobacteria</taxon>
        <taxon>Burkholderiales</taxon>
        <taxon>Comamonadaceae</taxon>
        <taxon>Acidovorax</taxon>
    </lineage>
</organism>
<feature type="compositionally biased region" description="Low complexity" evidence="1">
    <location>
        <begin position="343"/>
        <end position="352"/>
    </location>
</feature>
<proteinExistence type="predicted"/>
<dbReference type="GO" id="GO:0005886">
    <property type="term" value="C:plasma membrane"/>
    <property type="evidence" value="ECO:0007669"/>
    <property type="project" value="TreeGrafter"/>
</dbReference>
<evidence type="ECO:0000313" key="4">
    <source>
        <dbReference type="Proteomes" id="UP000321485"/>
    </source>
</evidence>
<dbReference type="PANTHER" id="PTHR12358">
    <property type="entry name" value="SPHINGOSINE KINASE"/>
    <property type="match status" value="1"/>
</dbReference>
<dbReference type="PROSITE" id="PS50146">
    <property type="entry name" value="DAGK"/>
    <property type="match status" value="1"/>
</dbReference>
<dbReference type="InterPro" id="IPR017438">
    <property type="entry name" value="ATP-NAD_kinase_N"/>
</dbReference>
<accession>A0A561XB35</accession>
<evidence type="ECO:0000256" key="1">
    <source>
        <dbReference type="SAM" id="MobiDB-lite"/>
    </source>
</evidence>
<evidence type="ECO:0000313" key="3">
    <source>
        <dbReference type="EMBL" id="TWG33306.1"/>
    </source>
</evidence>
<dbReference type="AlphaFoldDB" id="A0A561XB35"/>
<dbReference type="Proteomes" id="UP000321485">
    <property type="component" value="Unassembled WGS sequence"/>
</dbReference>
<dbReference type="Gene3D" id="2.60.200.40">
    <property type="match status" value="1"/>
</dbReference>
<dbReference type="Gene3D" id="3.40.50.10330">
    <property type="entry name" value="Probable inorganic polyphosphate/atp-NAD kinase, domain 1"/>
    <property type="match status" value="1"/>
</dbReference>
<feature type="region of interest" description="Disordered" evidence="1">
    <location>
        <begin position="330"/>
        <end position="363"/>
    </location>
</feature>
<reference evidence="3 4" key="1">
    <citation type="journal article" date="2015" name="Stand. Genomic Sci.">
        <title>Genomic Encyclopedia of Bacterial and Archaeal Type Strains, Phase III: the genomes of soil and plant-associated and newly described type strains.</title>
        <authorList>
            <person name="Whitman W.B."/>
            <person name="Woyke T."/>
            <person name="Klenk H.P."/>
            <person name="Zhou Y."/>
            <person name="Lilburn T.G."/>
            <person name="Beck B.J."/>
            <person name="De Vos P."/>
            <person name="Vandamme P."/>
            <person name="Eisen J.A."/>
            <person name="Garrity G."/>
            <person name="Hugenholtz P."/>
            <person name="Kyrpides N.C."/>
        </authorList>
    </citation>
    <scope>NUCLEOTIDE SEQUENCE [LARGE SCALE GENOMIC DNA]</scope>
    <source>
        <strain evidence="3 4">DSM 64</strain>
    </source>
</reference>
<protein>
    <submittedName>
        <fullName evidence="3">Diacylglycerol kinase family enzyme</fullName>
    </submittedName>
</protein>
<evidence type="ECO:0000259" key="2">
    <source>
        <dbReference type="PROSITE" id="PS50146"/>
    </source>
</evidence>
<dbReference type="SMART" id="SM00046">
    <property type="entry name" value="DAGKc"/>
    <property type="match status" value="1"/>
</dbReference>
<dbReference type="InterPro" id="IPR016064">
    <property type="entry name" value="NAD/diacylglycerol_kinase_sf"/>
</dbReference>
<dbReference type="Pfam" id="PF00781">
    <property type="entry name" value="DAGK_cat"/>
    <property type="match status" value="1"/>
</dbReference>
<keyword evidence="3" id="KW-0418">Kinase</keyword>
<dbReference type="InterPro" id="IPR050187">
    <property type="entry name" value="Lipid_Phosphate_FormReg"/>
</dbReference>
<gene>
    <name evidence="3" type="ORF">ATF69_4383</name>
</gene>
<dbReference type="PANTHER" id="PTHR12358:SF106">
    <property type="entry name" value="LIPID KINASE YEGS"/>
    <property type="match status" value="1"/>
</dbReference>
<dbReference type="InterPro" id="IPR001206">
    <property type="entry name" value="Diacylglycerol_kinase_cat_dom"/>
</dbReference>
<keyword evidence="3" id="KW-0808">Transferase</keyword>
<dbReference type="EMBL" id="VJWE01000018">
    <property type="protein sequence ID" value="TWG33306.1"/>
    <property type="molecule type" value="Genomic_DNA"/>
</dbReference>
<name>A0A561XB35_ACIDE</name>
<dbReference type="GO" id="GO:0016301">
    <property type="term" value="F:kinase activity"/>
    <property type="evidence" value="ECO:0007669"/>
    <property type="project" value="UniProtKB-KW"/>
</dbReference>
<dbReference type="SUPFAM" id="SSF111331">
    <property type="entry name" value="NAD kinase/diacylglycerol kinase-like"/>
    <property type="match status" value="1"/>
</dbReference>